<dbReference type="Gene3D" id="3.50.50.60">
    <property type="entry name" value="FAD/NAD(P)-binding domain"/>
    <property type="match status" value="1"/>
</dbReference>
<dbReference type="EMBL" id="JBHTJZ010000011">
    <property type="protein sequence ID" value="MFD0959752.1"/>
    <property type="molecule type" value="Genomic_DNA"/>
</dbReference>
<dbReference type="RefSeq" id="WP_377564000.1">
    <property type="nucleotide sequence ID" value="NZ_JBHTJZ010000011.1"/>
</dbReference>
<gene>
    <name evidence="2" type="ORF">ACFQ2I_10160</name>
</gene>
<reference evidence="3" key="1">
    <citation type="journal article" date="2019" name="Int. J. Syst. Evol. Microbiol.">
        <title>The Global Catalogue of Microorganisms (GCM) 10K type strain sequencing project: providing services to taxonomists for standard genome sequencing and annotation.</title>
        <authorList>
            <consortium name="The Broad Institute Genomics Platform"/>
            <consortium name="The Broad Institute Genome Sequencing Center for Infectious Disease"/>
            <person name="Wu L."/>
            <person name="Ma J."/>
        </authorList>
    </citation>
    <scope>NUCLEOTIDE SEQUENCE [LARGE SCALE GENOMIC DNA]</scope>
    <source>
        <strain evidence="3">CCUG 59129</strain>
    </source>
</reference>
<name>A0ABW3HQQ1_9BACL</name>
<evidence type="ECO:0000313" key="2">
    <source>
        <dbReference type="EMBL" id="MFD0959752.1"/>
    </source>
</evidence>
<accession>A0ABW3HQQ1</accession>
<dbReference type="EC" id="1.-.-.-" evidence="2"/>
<sequence length="396" mass="42727">MRTDYDAAVLGAGVAGSSLAAMLAARGWVTALMDRQRFPKHKVCGEFLSPESQHILSAMGLRETVQSLEPHRISRIALYLAGGGQVELPLPGTALGVSRYRLDAALHRHAVAEGAFLLQGGTVTAVVPYEHGYILHVRQGRESTEITARAVVAAWGAGGQGRILGRHDHRVDDGSWRKRRSGSAHERGAIGVKSHFAWSAGASSPSDAVELYFFPGGYLGINGIECGHYNMAALLDSEDIPRSHSTVEGMLMEAVSRNPALHSRMVDAQPVHGTESAVAPVHISKHPVPWSVIPHIGDAIGRIPPLCGDGMSMGLRSAQLCAADAHRYLAGEWTYEQWRIAYTQAIYSQFSGPLRWGKVVEGMLRHPAASRLLPGLARLSPRLACKFVEATRLRPG</sequence>
<proteinExistence type="predicted"/>
<dbReference type="InterPro" id="IPR002938">
    <property type="entry name" value="FAD-bd"/>
</dbReference>
<dbReference type="SUPFAM" id="SSF51905">
    <property type="entry name" value="FAD/NAD(P)-binding domain"/>
    <property type="match status" value="1"/>
</dbReference>
<protein>
    <submittedName>
        <fullName evidence="2">NAD(P)/FAD-dependent oxidoreductase</fullName>
        <ecNumber evidence="2">1.-.-.-</ecNumber>
    </submittedName>
</protein>
<dbReference type="Proteomes" id="UP001596989">
    <property type="component" value="Unassembled WGS sequence"/>
</dbReference>
<organism evidence="2 3">
    <name type="scientific">Paenibacillus chungangensis</name>
    <dbReference type="NCBI Taxonomy" id="696535"/>
    <lineage>
        <taxon>Bacteria</taxon>
        <taxon>Bacillati</taxon>
        <taxon>Bacillota</taxon>
        <taxon>Bacilli</taxon>
        <taxon>Bacillales</taxon>
        <taxon>Paenibacillaceae</taxon>
        <taxon>Paenibacillus</taxon>
    </lineage>
</organism>
<evidence type="ECO:0000259" key="1">
    <source>
        <dbReference type="Pfam" id="PF01494"/>
    </source>
</evidence>
<feature type="domain" description="FAD-binding" evidence="1">
    <location>
        <begin position="5"/>
        <end position="160"/>
    </location>
</feature>
<evidence type="ECO:0000313" key="3">
    <source>
        <dbReference type="Proteomes" id="UP001596989"/>
    </source>
</evidence>
<dbReference type="PANTHER" id="PTHR42685:SF22">
    <property type="entry name" value="CONDITIONED MEDIUM FACTOR RECEPTOR 1"/>
    <property type="match status" value="1"/>
</dbReference>
<dbReference type="InterPro" id="IPR050407">
    <property type="entry name" value="Geranylgeranyl_reductase"/>
</dbReference>
<dbReference type="Pfam" id="PF01494">
    <property type="entry name" value="FAD_binding_3"/>
    <property type="match status" value="1"/>
</dbReference>
<dbReference type="GO" id="GO:0016491">
    <property type="term" value="F:oxidoreductase activity"/>
    <property type="evidence" value="ECO:0007669"/>
    <property type="project" value="UniProtKB-KW"/>
</dbReference>
<comment type="caution">
    <text evidence="2">The sequence shown here is derived from an EMBL/GenBank/DDBJ whole genome shotgun (WGS) entry which is preliminary data.</text>
</comment>
<dbReference type="PANTHER" id="PTHR42685">
    <property type="entry name" value="GERANYLGERANYL DIPHOSPHATE REDUCTASE"/>
    <property type="match status" value="1"/>
</dbReference>
<keyword evidence="2" id="KW-0560">Oxidoreductase</keyword>
<dbReference type="InterPro" id="IPR036188">
    <property type="entry name" value="FAD/NAD-bd_sf"/>
</dbReference>
<keyword evidence="3" id="KW-1185">Reference proteome</keyword>